<dbReference type="GO" id="GO:0003723">
    <property type="term" value="F:RNA binding"/>
    <property type="evidence" value="ECO:0007669"/>
    <property type="project" value="InterPro"/>
</dbReference>
<feature type="domain" description="ATP-dependent RNA helicase PRP5/DDX46/KHDC4 KH" evidence="2">
    <location>
        <begin position="124"/>
        <end position="172"/>
    </location>
</feature>
<dbReference type="InterPro" id="IPR056149">
    <property type="entry name" value="PRP5/DDX46/KHDC4_KH"/>
</dbReference>
<evidence type="ECO:0000256" key="1">
    <source>
        <dbReference type="SAM" id="MobiDB-lite"/>
    </source>
</evidence>
<dbReference type="EMBL" id="NAJP01000002">
    <property type="protein sequence ID" value="TKA49142.1"/>
    <property type="molecule type" value="Genomic_DNA"/>
</dbReference>
<feature type="compositionally biased region" description="Low complexity" evidence="1">
    <location>
        <begin position="256"/>
        <end position="280"/>
    </location>
</feature>
<dbReference type="Pfam" id="PF23469">
    <property type="entry name" value="KH_12"/>
    <property type="match status" value="1"/>
</dbReference>
<feature type="region of interest" description="Disordered" evidence="1">
    <location>
        <begin position="326"/>
        <end position="371"/>
    </location>
</feature>
<evidence type="ECO:0000313" key="4">
    <source>
        <dbReference type="Proteomes" id="UP000310066"/>
    </source>
</evidence>
<feature type="compositionally biased region" description="Pro residues" evidence="1">
    <location>
        <begin position="355"/>
        <end position="364"/>
    </location>
</feature>
<dbReference type="PANTHER" id="PTHR15744:SF0">
    <property type="entry name" value="KH HOMOLOGY DOMAIN-CONTAINING PROTEIN 4"/>
    <property type="match status" value="1"/>
</dbReference>
<sequence length="608" mass="63527">MADEPRKRSRFDQTEPARKSRFDRRSRSPARDDGEAGSGRSSVPIESKSTESTGAKDVNAAAAAAAAAAAKINASISAKKGIQHVDVPPIGSDQSPAVPGAVKSPSQAGGAVNDEIYTQDGDYIKDVEINDLRNRYTLTKGSTQKMIKEKTGADVTTRGNYYPDKSMATAANAKAMCISLLESVKESYDAFKERGPRGGGDRFSGGGGGDRGGYHERDRNSSYGGGGGGGGGSQYGGAGQYGGGYGQPAPGGYGGAQSPPQGMQAPAGMAGGAMSPNGGADQAQAMQAWAAYYAANPSADPYAAYGGYGQVMSGYMQNPGAYYQQGQGVPQSPGHMNGAAGVAPGLHAQADDGGAPPPPPPPGAPSNGGGYTQIPDLHINVLVRSKSKLLKAIPQLESTSPTLVTIFEAPISNTDAFQACLNGASTIYVCIATNMASRTNEIACTTAAPLLAALNHFRKEQGSEYQPPVVLFNRSMALNPDVQFMPSALVKRFTVWVMYGIFDDLLKARAMYAEAEMDGLLTCITVDPPAIMEPNGTEATGYELVVRGKAAPMLYYADFGRAMVEIGQRREEFAGKSVGVSATGKVRPEVLVNLLRLLQGLRMRLTPF</sequence>
<dbReference type="Proteomes" id="UP000310066">
    <property type="component" value="Unassembled WGS sequence"/>
</dbReference>
<dbReference type="Gene3D" id="3.40.50.720">
    <property type="entry name" value="NAD(P)-binding Rossmann-like Domain"/>
    <property type="match status" value="1"/>
</dbReference>
<gene>
    <name evidence="3" type="ORF">B0A54_01218</name>
</gene>
<name>A0A4U0VJU9_9PEZI</name>
<feature type="region of interest" description="Disordered" evidence="1">
    <location>
        <begin position="1"/>
        <end position="63"/>
    </location>
</feature>
<evidence type="ECO:0000313" key="3">
    <source>
        <dbReference type="EMBL" id="TKA49142.1"/>
    </source>
</evidence>
<feature type="compositionally biased region" description="Gly residues" evidence="1">
    <location>
        <begin position="201"/>
        <end position="211"/>
    </location>
</feature>
<accession>A0A4U0VJU9</accession>
<evidence type="ECO:0000259" key="2">
    <source>
        <dbReference type="Pfam" id="PF23469"/>
    </source>
</evidence>
<feature type="compositionally biased region" description="Basic and acidic residues" evidence="1">
    <location>
        <begin position="1"/>
        <end position="34"/>
    </location>
</feature>
<dbReference type="STRING" id="329885.A0A4U0VJU9"/>
<comment type="caution">
    <text evidence="3">The sequence shown here is derived from an EMBL/GenBank/DDBJ whole genome shotgun (WGS) entry which is preliminary data.</text>
</comment>
<reference evidence="3 4" key="1">
    <citation type="submission" date="2017-03" db="EMBL/GenBank/DDBJ databases">
        <title>Genomes of endolithic fungi from Antarctica.</title>
        <authorList>
            <person name="Coleine C."/>
            <person name="Masonjones S."/>
            <person name="Stajich J.E."/>
        </authorList>
    </citation>
    <scope>NUCLEOTIDE SEQUENCE [LARGE SCALE GENOMIC DNA]</scope>
    <source>
        <strain evidence="3 4">CCFEE 5311</strain>
    </source>
</reference>
<proteinExistence type="predicted"/>
<dbReference type="AlphaFoldDB" id="A0A4U0VJU9"/>
<feature type="region of interest" description="Disordered" evidence="1">
    <location>
        <begin position="250"/>
        <end position="280"/>
    </location>
</feature>
<feature type="region of interest" description="Disordered" evidence="1">
    <location>
        <begin position="89"/>
        <end position="113"/>
    </location>
</feature>
<dbReference type="InterPro" id="IPR031121">
    <property type="entry name" value="RIK/BLOM7"/>
</dbReference>
<organism evidence="3 4">
    <name type="scientific">Friedmanniomyces endolithicus</name>
    <dbReference type="NCBI Taxonomy" id="329885"/>
    <lineage>
        <taxon>Eukaryota</taxon>
        <taxon>Fungi</taxon>
        <taxon>Dikarya</taxon>
        <taxon>Ascomycota</taxon>
        <taxon>Pezizomycotina</taxon>
        <taxon>Dothideomycetes</taxon>
        <taxon>Dothideomycetidae</taxon>
        <taxon>Mycosphaerellales</taxon>
        <taxon>Teratosphaeriaceae</taxon>
        <taxon>Friedmanniomyces</taxon>
    </lineage>
</organism>
<dbReference type="GO" id="GO:0005634">
    <property type="term" value="C:nucleus"/>
    <property type="evidence" value="ECO:0007669"/>
    <property type="project" value="InterPro"/>
</dbReference>
<dbReference type="PANTHER" id="PTHR15744">
    <property type="entry name" value="BLOM7"/>
    <property type="match status" value="1"/>
</dbReference>
<protein>
    <recommendedName>
        <fullName evidence="2">ATP-dependent RNA helicase PRP5/DDX46/KHDC4 KH domain-containing protein</fullName>
    </recommendedName>
</protein>
<dbReference type="OrthoDB" id="10254221at2759"/>
<feature type="region of interest" description="Disordered" evidence="1">
    <location>
        <begin position="192"/>
        <end position="231"/>
    </location>
</feature>